<name>A0A4Q7P2I5_9FLAO</name>
<dbReference type="EMBL" id="SGXE01000002">
    <property type="protein sequence ID" value="RZS93985.1"/>
    <property type="molecule type" value="Genomic_DNA"/>
</dbReference>
<sequence>MLLISIFTACASLKSDPFVDGQMELTKHNLYALNGKYTRNPVHHTKTHKGDLFWNFYTRGYNVGADSLCAVALKVIDEKQLNVTIMKKDSLIKSRILKGKLKNGYFEMKRRVLFIPSIFLNVFRTSKFRIGLLENGNLTTDFKQIAWGTGFVIIPFYNKKKEFNVEYAKIDRDKKITAKPVPN</sequence>
<organism evidence="1 2">
    <name type="scientific">Aquimarina brevivitae</name>
    <dbReference type="NCBI Taxonomy" id="323412"/>
    <lineage>
        <taxon>Bacteria</taxon>
        <taxon>Pseudomonadati</taxon>
        <taxon>Bacteroidota</taxon>
        <taxon>Flavobacteriia</taxon>
        <taxon>Flavobacteriales</taxon>
        <taxon>Flavobacteriaceae</taxon>
        <taxon>Aquimarina</taxon>
    </lineage>
</organism>
<accession>A0A4Q7P2I5</accession>
<protein>
    <submittedName>
        <fullName evidence="1">Uncharacterized protein</fullName>
    </submittedName>
</protein>
<comment type="caution">
    <text evidence="1">The sequence shown here is derived from an EMBL/GenBank/DDBJ whole genome shotgun (WGS) entry which is preliminary data.</text>
</comment>
<dbReference type="AlphaFoldDB" id="A0A4Q7P2I5"/>
<reference evidence="1 2" key="1">
    <citation type="submission" date="2019-02" db="EMBL/GenBank/DDBJ databases">
        <title>Genomic Encyclopedia of Type Strains, Phase IV (KMG-IV): sequencing the most valuable type-strain genomes for metagenomic binning, comparative biology and taxonomic classification.</title>
        <authorList>
            <person name="Goeker M."/>
        </authorList>
    </citation>
    <scope>NUCLEOTIDE SEQUENCE [LARGE SCALE GENOMIC DNA]</scope>
    <source>
        <strain evidence="1 2">DSM 17196</strain>
    </source>
</reference>
<proteinExistence type="predicted"/>
<evidence type="ECO:0000313" key="2">
    <source>
        <dbReference type="Proteomes" id="UP000292262"/>
    </source>
</evidence>
<evidence type="ECO:0000313" key="1">
    <source>
        <dbReference type="EMBL" id="RZS93985.1"/>
    </source>
</evidence>
<gene>
    <name evidence="1" type="ORF">EV197_2567</name>
</gene>
<dbReference type="Proteomes" id="UP000292262">
    <property type="component" value="Unassembled WGS sequence"/>
</dbReference>
<keyword evidence="2" id="KW-1185">Reference proteome</keyword>